<gene>
    <name evidence="2" type="ORF">LLUT_LOCUS7627</name>
</gene>
<comment type="caution">
    <text evidence="2">The sequence shown here is derived from an EMBL/GenBank/DDBJ whole genome shotgun (WGS) entry which is preliminary data.</text>
</comment>
<accession>A0AAV1WCG6</accession>
<reference evidence="2 3" key="1">
    <citation type="submission" date="2024-03" db="EMBL/GenBank/DDBJ databases">
        <authorList>
            <person name="Martinez-Hernandez J."/>
        </authorList>
    </citation>
    <scope>NUCLEOTIDE SEQUENCE [LARGE SCALE GENOMIC DNA]</scope>
</reference>
<evidence type="ECO:0000313" key="2">
    <source>
        <dbReference type="EMBL" id="CAL0306567.1"/>
    </source>
</evidence>
<organism evidence="2 3">
    <name type="scientific">Lupinus luteus</name>
    <name type="common">European yellow lupine</name>
    <dbReference type="NCBI Taxonomy" id="3873"/>
    <lineage>
        <taxon>Eukaryota</taxon>
        <taxon>Viridiplantae</taxon>
        <taxon>Streptophyta</taxon>
        <taxon>Embryophyta</taxon>
        <taxon>Tracheophyta</taxon>
        <taxon>Spermatophyta</taxon>
        <taxon>Magnoliopsida</taxon>
        <taxon>eudicotyledons</taxon>
        <taxon>Gunneridae</taxon>
        <taxon>Pentapetalae</taxon>
        <taxon>rosids</taxon>
        <taxon>fabids</taxon>
        <taxon>Fabales</taxon>
        <taxon>Fabaceae</taxon>
        <taxon>Papilionoideae</taxon>
        <taxon>50 kb inversion clade</taxon>
        <taxon>genistoids sensu lato</taxon>
        <taxon>core genistoids</taxon>
        <taxon>Genisteae</taxon>
        <taxon>Lupinus</taxon>
    </lineage>
</organism>
<sequence length="101" mass="10811">MALTAGESMGTSVVPKVRLGPSQADYDHGIDSDHGVSTDTSYFTASTTGRFRPWVTTNTFWVMTLAVDESMGTSIVPEVRLGPSQVDSDHGVSTRTSWVTA</sequence>
<evidence type="ECO:0000256" key="1">
    <source>
        <dbReference type="SAM" id="MobiDB-lite"/>
    </source>
</evidence>
<name>A0AAV1WCG6_LUPLU</name>
<proteinExistence type="predicted"/>
<feature type="region of interest" description="Disordered" evidence="1">
    <location>
        <begin position="82"/>
        <end position="101"/>
    </location>
</feature>
<protein>
    <submittedName>
        <fullName evidence="2">Uncharacterized protein</fullName>
    </submittedName>
</protein>
<evidence type="ECO:0000313" key="3">
    <source>
        <dbReference type="Proteomes" id="UP001497480"/>
    </source>
</evidence>
<dbReference type="EMBL" id="CAXHTB010000005">
    <property type="protein sequence ID" value="CAL0306567.1"/>
    <property type="molecule type" value="Genomic_DNA"/>
</dbReference>
<dbReference type="AlphaFoldDB" id="A0AAV1WCG6"/>
<keyword evidence="3" id="KW-1185">Reference proteome</keyword>
<dbReference type="Proteomes" id="UP001497480">
    <property type="component" value="Unassembled WGS sequence"/>
</dbReference>